<dbReference type="AlphaFoldDB" id="A0A3D9UJB3"/>
<accession>A0A3D9UJB3</accession>
<evidence type="ECO:0000256" key="1">
    <source>
        <dbReference type="SAM" id="MobiDB-lite"/>
    </source>
</evidence>
<feature type="chain" id="PRO_5017708379" evidence="2">
    <location>
        <begin position="25"/>
        <end position="371"/>
    </location>
</feature>
<dbReference type="InterPro" id="IPR016047">
    <property type="entry name" value="M23ase_b-sheet_dom"/>
</dbReference>
<evidence type="ECO:0000313" key="6">
    <source>
        <dbReference type="Proteomes" id="UP000256253"/>
    </source>
</evidence>
<feature type="region of interest" description="Disordered" evidence="1">
    <location>
        <begin position="198"/>
        <end position="224"/>
    </location>
</feature>
<sequence>MAGMGVAVSVPAGASTALAPSADAATVTAAPAAAPSAAPTTTAVRAATTTAPADVVWLTYGSTGDLVKTMQTRIGGLAVDGHFGPATLARVKAFQTSHRLYVDGKVGPATWQALGGFPSTNTQPCQVTTLRYGSSGSLVRTAQQQLGGLAVDGHFGPATLARVKTVQAGKGLPATGVIDSATWRALGGACVGVGGTGGTGGTTTGGTTTGGTTPTQPAVGDPNAPYRMPFAKGSTYRITQGPNGVYSHHTAYNRYGIDFGMPIGTSVVASRSGTVVDTGWTNAGGGNYVLIKDASGLCQVYFHLSGYQVAAGQPVAQGQRIATSGNTGNSSGPHLHFGLLNCNTWLSAALPNSVERGTSYVSGVSVTSTNG</sequence>
<feature type="signal peptide" evidence="2">
    <location>
        <begin position="1"/>
        <end position="24"/>
    </location>
</feature>
<comment type="caution">
    <text evidence="5">The sequence shown here is derived from an EMBL/GenBank/DDBJ whole genome shotgun (WGS) entry which is preliminary data.</text>
</comment>
<keyword evidence="2" id="KW-0732">Signal</keyword>
<feature type="domain" description="M23ase beta-sheet core" evidence="4">
    <location>
        <begin position="254"/>
        <end position="340"/>
    </location>
</feature>
<reference evidence="5 6" key="1">
    <citation type="submission" date="2018-08" db="EMBL/GenBank/DDBJ databases">
        <title>Sequencing the genomes of 1000 actinobacteria strains.</title>
        <authorList>
            <person name="Klenk H.-P."/>
        </authorList>
    </citation>
    <scope>NUCLEOTIDE SEQUENCE [LARGE SCALE GENOMIC DNA]</scope>
    <source>
        <strain evidence="5 6">DSM 22967</strain>
    </source>
</reference>
<evidence type="ECO:0000256" key="2">
    <source>
        <dbReference type="SAM" id="SignalP"/>
    </source>
</evidence>
<dbReference type="PANTHER" id="PTHR21666">
    <property type="entry name" value="PEPTIDASE-RELATED"/>
    <property type="match status" value="1"/>
</dbReference>
<evidence type="ECO:0000259" key="4">
    <source>
        <dbReference type="Pfam" id="PF01551"/>
    </source>
</evidence>
<dbReference type="Pfam" id="PF01551">
    <property type="entry name" value="Peptidase_M23"/>
    <property type="match status" value="1"/>
</dbReference>
<evidence type="ECO:0000313" key="5">
    <source>
        <dbReference type="EMBL" id="REF29396.1"/>
    </source>
</evidence>
<feature type="domain" description="Peptidoglycan binding-like" evidence="3">
    <location>
        <begin position="136"/>
        <end position="186"/>
    </location>
</feature>
<dbReference type="PANTHER" id="PTHR21666:SF294">
    <property type="entry name" value="PEPTIDASE M23"/>
    <property type="match status" value="1"/>
</dbReference>
<keyword evidence="6" id="KW-1185">Reference proteome</keyword>
<dbReference type="SUPFAM" id="SSF47090">
    <property type="entry name" value="PGBD-like"/>
    <property type="match status" value="2"/>
</dbReference>
<dbReference type="EMBL" id="QTUA01000001">
    <property type="protein sequence ID" value="REF29396.1"/>
    <property type="molecule type" value="Genomic_DNA"/>
</dbReference>
<dbReference type="Gene3D" id="2.70.70.10">
    <property type="entry name" value="Glucose Permease (Domain IIA)"/>
    <property type="match status" value="1"/>
</dbReference>
<feature type="domain" description="Peptidoglycan binding-like" evidence="3">
    <location>
        <begin position="78"/>
        <end position="114"/>
    </location>
</feature>
<name>A0A3D9UJB3_9MICO</name>
<dbReference type="Proteomes" id="UP000256253">
    <property type="component" value="Unassembled WGS sequence"/>
</dbReference>
<dbReference type="InterPro" id="IPR036365">
    <property type="entry name" value="PGBD-like_sf"/>
</dbReference>
<dbReference type="GO" id="GO:0004222">
    <property type="term" value="F:metalloendopeptidase activity"/>
    <property type="evidence" value="ECO:0007669"/>
    <property type="project" value="TreeGrafter"/>
</dbReference>
<gene>
    <name evidence="5" type="ORF">DFJ65_0341</name>
</gene>
<dbReference type="InterPro" id="IPR011055">
    <property type="entry name" value="Dup_hybrid_motif"/>
</dbReference>
<feature type="compositionally biased region" description="Gly residues" evidence="1">
    <location>
        <begin position="198"/>
        <end position="209"/>
    </location>
</feature>
<dbReference type="InterPro" id="IPR036366">
    <property type="entry name" value="PGBDSf"/>
</dbReference>
<dbReference type="SUPFAM" id="SSF51261">
    <property type="entry name" value="Duplicated hybrid motif"/>
    <property type="match status" value="1"/>
</dbReference>
<organism evidence="5 6">
    <name type="scientific">Calidifontibacter indicus</name>
    <dbReference type="NCBI Taxonomy" id="419650"/>
    <lineage>
        <taxon>Bacteria</taxon>
        <taxon>Bacillati</taxon>
        <taxon>Actinomycetota</taxon>
        <taxon>Actinomycetes</taxon>
        <taxon>Micrococcales</taxon>
        <taxon>Dermacoccaceae</taxon>
        <taxon>Calidifontibacter</taxon>
    </lineage>
</organism>
<dbReference type="InterPro" id="IPR002477">
    <property type="entry name" value="Peptidoglycan-bd-like"/>
</dbReference>
<proteinExistence type="predicted"/>
<dbReference type="CDD" id="cd12797">
    <property type="entry name" value="M23_peptidase"/>
    <property type="match status" value="1"/>
</dbReference>
<evidence type="ECO:0000259" key="3">
    <source>
        <dbReference type="Pfam" id="PF01471"/>
    </source>
</evidence>
<dbReference type="InterPro" id="IPR050570">
    <property type="entry name" value="Cell_wall_metabolism_enzyme"/>
</dbReference>
<dbReference type="Gene3D" id="1.10.101.10">
    <property type="entry name" value="PGBD-like superfamily/PGBD"/>
    <property type="match status" value="2"/>
</dbReference>
<dbReference type="Pfam" id="PF01471">
    <property type="entry name" value="PG_binding_1"/>
    <property type="match status" value="2"/>
</dbReference>
<protein>
    <submittedName>
        <fullName evidence="5">Putative peptidoglycan binding protein</fullName>
    </submittedName>
</protein>